<evidence type="ECO:0000313" key="3">
    <source>
        <dbReference type="Proteomes" id="UP000644115"/>
    </source>
</evidence>
<accession>A0A923SLW1</accession>
<dbReference type="Proteomes" id="UP000644115">
    <property type="component" value="Unassembled WGS sequence"/>
</dbReference>
<feature type="region of interest" description="Disordered" evidence="1">
    <location>
        <begin position="15"/>
        <end position="55"/>
    </location>
</feature>
<comment type="caution">
    <text evidence="2">The sequence shown here is derived from an EMBL/GenBank/DDBJ whole genome shotgun (WGS) entry which is preliminary data.</text>
</comment>
<dbReference type="EMBL" id="JACRWC010000084">
    <property type="protein sequence ID" value="MBC5999679.1"/>
    <property type="molecule type" value="Genomic_DNA"/>
</dbReference>
<dbReference type="AlphaFoldDB" id="A0A923SLW1"/>
<sequence>YKRQIWLNYKTVVDQDGSEEAARKVKVESSQADQNSEERGDTSAKQPAADTAEEEETYYIKEVDGVVKVFACQGEEKKLYLITSIPFELLSQTDQNMFSKGVTKKTKAELDEFLENFDS</sequence>
<dbReference type="RefSeq" id="WP_346727845.1">
    <property type="nucleotide sequence ID" value="NZ_JACRWC010000084.1"/>
</dbReference>
<proteinExistence type="predicted"/>
<reference evidence="2" key="1">
    <citation type="submission" date="2020-08" db="EMBL/GenBank/DDBJ databases">
        <authorList>
            <person name="Liu C."/>
            <person name="Sun Q."/>
        </authorList>
    </citation>
    <scope>NUCLEOTIDE SEQUENCE</scope>
    <source>
        <strain evidence="2">BX16</strain>
    </source>
</reference>
<gene>
    <name evidence="2" type="ORF">H8876_06665</name>
</gene>
<evidence type="ECO:0000313" key="2">
    <source>
        <dbReference type="EMBL" id="MBC5999679.1"/>
    </source>
</evidence>
<evidence type="ECO:0008006" key="4">
    <source>
        <dbReference type="Google" id="ProtNLM"/>
    </source>
</evidence>
<feature type="non-terminal residue" evidence="2">
    <location>
        <position position="1"/>
    </location>
</feature>
<evidence type="ECO:0000256" key="1">
    <source>
        <dbReference type="SAM" id="MobiDB-lite"/>
    </source>
</evidence>
<organism evidence="2 3">
    <name type="scientific">Lentihominibacter faecis</name>
    <dbReference type="NCBI Taxonomy" id="2764712"/>
    <lineage>
        <taxon>Bacteria</taxon>
        <taxon>Bacillati</taxon>
        <taxon>Bacillota</taxon>
        <taxon>Clostridia</taxon>
        <taxon>Peptostreptococcales</taxon>
        <taxon>Anaerovoracaceae</taxon>
        <taxon>Lentihominibacter</taxon>
    </lineage>
</organism>
<name>A0A923SLW1_9FIRM</name>
<protein>
    <recommendedName>
        <fullName evidence="4">Bypass of forespore C C-terminal domain-containing protein</fullName>
    </recommendedName>
</protein>
<keyword evidence="3" id="KW-1185">Reference proteome</keyword>